<dbReference type="Proteomes" id="UP000775213">
    <property type="component" value="Unassembled WGS sequence"/>
</dbReference>
<proteinExistence type="predicted"/>
<name>A0AAV7HPI8_DENCH</name>
<protein>
    <submittedName>
        <fullName evidence="1">Uncharacterized protein</fullName>
    </submittedName>
</protein>
<dbReference type="EMBL" id="JAGFBR010000003">
    <property type="protein sequence ID" value="KAH0469190.1"/>
    <property type="molecule type" value="Genomic_DNA"/>
</dbReference>
<keyword evidence="2" id="KW-1185">Reference proteome</keyword>
<accession>A0AAV7HPI8</accession>
<evidence type="ECO:0000313" key="2">
    <source>
        <dbReference type="Proteomes" id="UP000775213"/>
    </source>
</evidence>
<gene>
    <name evidence="1" type="ORF">IEQ34_002422</name>
</gene>
<sequence>MPVSCWKKGIKMAMVSWGRYRRWMMLRHGCWTVLDSSLAAWRSAYSRWMSSVPRILRSMVRACSWWPRWMRELGVSGRKREPRVMMAAGTAARARLTRQPQPPLILAVP</sequence>
<evidence type="ECO:0000313" key="1">
    <source>
        <dbReference type="EMBL" id="KAH0469190.1"/>
    </source>
</evidence>
<comment type="caution">
    <text evidence="1">The sequence shown here is derived from an EMBL/GenBank/DDBJ whole genome shotgun (WGS) entry which is preliminary data.</text>
</comment>
<organism evidence="1 2">
    <name type="scientific">Dendrobium chrysotoxum</name>
    <name type="common">Orchid</name>
    <dbReference type="NCBI Taxonomy" id="161865"/>
    <lineage>
        <taxon>Eukaryota</taxon>
        <taxon>Viridiplantae</taxon>
        <taxon>Streptophyta</taxon>
        <taxon>Embryophyta</taxon>
        <taxon>Tracheophyta</taxon>
        <taxon>Spermatophyta</taxon>
        <taxon>Magnoliopsida</taxon>
        <taxon>Liliopsida</taxon>
        <taxon>Asparagales</taxon>
        <taxon>Orchidaceae</taxon>
        <taxon>Epidendroideae</taxon>
        <taxon>Malaxideae</taxon>
        <taxon>Dendrobiinae</taxon>
        <taxon>Dendrobium</taxon>
    </lineage>
</organism>
<dbReference type="AlphaFoldDB" id="A0AAV7HPI8"/>
<reference evidence="1 2" key="1">
    <citation type="journal article" date="2021" name="Hortic Res">
        <title>Chromosome-scale assembly of the Dendrobium chrysotoxum genome enhances the understanding of orchid evolution.</title>
        <authorList>
            <person name="Zhang Y."/>
            <person name="Zhang G.Q."/>
            <person name="Zhang D."/>
            <person name="Liu X.D."/>
            <person name="Xu X.Y."/>
            <person name="Sun W.H."/>
            <person name="Yu X."/>
            <person name="Zhu X."/>
            <person name="Wang Z.W."/>
            <person name="Zhao X."/>
            <person name="Zhong W.Y."/>
            <person name="Chen H."/>
            <person name="Yin W.L."/>
            <person name="Huang T."/>
            <person name="Niu S.C."/>
            <person name="Liu Z.J."/>
        </authorList>
    </citation>
    <scope>NUCLEOTIDE SEQUENCE [LARGE SCALE GENOMIC DNA]</scope>
    <source>
        <strain evidence="1">Lindl</strain>
    </source>
</reference>